<accession>A0A0B0PUN7</accession>
<evidence type="ECO:0000313" key="1">
    <source>
        <dbReference type="EMBL" id="KHG27121.1"/>
    </source>
</evidence>
<dbReference type="Proteomes" id="UP000032142">
    <property type="component" value="Unassembled WGS sequence"/>
</dbReference>
<keyword evidence="4" id="KW-1185">Reference proteome</keyword>
<dbReference type="AlphaFoldDB" id="A0A0B0PUN7"/>
<reference evidence="4" key="2">
    <citation type="submission" date="2014-09" db="EMBL/GenBank/DDBJ databases">
        <authorList>
            <person name="Mudge J."/>
            <person name="Ramaraj T."/>
            <person name="Lindquist I.E."/>
            <person name="Bharti A.K."/>
            <person name="Sundararajan A."/>
            <person name="Cameron C.T."/>
            <person name="Woodward J.E."/>
            <person name="May G.D."/>
            <person name="Brubaker C."/>
            <person name="Broadhvest J."/>
            <person name="Wilkins T.A."/>
        </authorList>
    </citation>
    <scope>NUCLEOTIDE SEQUENCE</scope>
    <source>
        <strain evidence="4">cv. AKA8401</strain>
    </source>
</reference>
<gene>
    <name evidence="1" type="ORF">F383_01297</name>
    <name evidence="2" type="ORF">F383_01299</name>
    <name evidence="3" type="ORF">F383_01300</name>
</gene>
<evidence type="ECO:0000313" key="4">
    <source>
        <dbReference type="Proteomes" id="UP000032142"/>
    </source>
</evidence>
<dbReference type="EMBL" id="KN439958">
    <property type="protein sequence ID" value="KHG27121.1"/>
    <property type="molecule type" value="Genomic_DNA"/>
</dbReference>
<reference evidence="1" key="1">
    <citation type="submission" date="2014-09" db="EMBL/GenBank/DDBJ databases">
        <title>G. arboreum L. cv. AKA8401 A2 genome assembly version 1.0.</title>
        <authorList>
            <person name="Mudge J."/>
            <person name="Ramaraj T."/>
            <person name="Lindquist I.E."/>
            <person name="Bharti A.K."/>
            <person name="Sundararajan A."/>
            <person name="Cameron C.T."/>
            <person name="Woodward J.E."/>
            <person name="May G.D."/>
            <person name="Brubaker C."/>
            <person name="Broadhvest J."/>
            <person name="Wilkins T.A."/>
        </authorList>
    </citation>
    <scope>NUCLEOTIDE SEQUENCE</scope>
</reference>
<protein>
    <submittedName>
        <fullName evidence="1">Uncharacterized protein</fullName>
    </submittedName>
</protein>
<evidence type="ECO:0000313" key="3">
    <source>
        <dbReference type="EMBL" id="KHG27125.1"/>
    </source>
</evidence>
<proteinExistence type="predicted"/>
<name>A0A0B0PUN7_GOSAR</name>
<sequence length="47" mass="5271">MIPAHSCPITIGSFTTKSASLSVYTHTHIHGVKQGHIFIYIWLQGYK</sequence>
<evidence type="ECO:0000313" key="2">
    <source>
        <dbReference type="EMBL" id="KHG27124.1"/>
    </source>
</evidence>
<organism evidence="1 4">
    <name type="scientific">Gossypium arboreum</name>
    <name type="common">Tree cotton</name>
    <name type="synonym">Gossypium nanking</name>
    <dbReference type="NCBI Taxonomy" id="29729"/>
    <lineage>
        <taxon>Eukaryota</taxon>
        <taxon>Viridiplantae</taxon>
        <taxon>Streptophyta</taxon>
        <taxon>Embryophyta</taxon>
        <taxon>Tracheophyta</taxon>
        <taxon>Spermatophyta</taxon>
        <taxon>Magnoliopsida</taxon>
        <taxon>eudicotyledons</taxon>
        <taxon>Gunneridae</taxon>
        <taxon>Pentapetalae</taxon>
        <taxon>rosids</taxon>
        <taxon>malvids</taxon>
        <taxon>Malvales</taxon>
        <taxon>Malvaceae</taxon>
        <taxon>Malvoideae</taxon>
        <taxon>Gossypium</taxon>
    </lineage>
</organism>
<dbReference type="EMBL" id="KN439958">
    <property type="protein sequence ID" value="KHG27124.1"/>
    <property type="molecule type" value="Genomic_DNA"/>
</dbReference>
<dbReference type="EMBL" id="KN439958">
    <property type="protein sequence ID" value="KHG27125.1"/>
    <property type="molecule type" value="Genomic_DNA"/>
</dbReference>